<dbReference type="EMBL" id="CP061854">
    <property type="protein sequence ID" value="QOD55492.1"/>
    <property type="molecule type" value="Genomic_DNA"/>
</dbReference>
<evidence type="ECO:0000313" key="6">
    <source>
        <dbReference type="Proteomes" id="UP000218676"/>
    </source>
</evidence>
<reference evidence="5 7" key="3">
    <citation type="submission" date="2020-09" db="EMBL/GenBank/DDBJ databases">
        <title>Complete, closed and curated genome sequences of Photobacterium damselae subsp. piscicida isolates from Australia indicate localised evolution and additional plasmid-borne pathogenicity mechanisms.</title>
        <authorList>
            <person name="Baseggio L."/>
            <person name="Silayeva O."/>
            <person name="Buller N."/>
            <person name="Landos M."/>
            <person name="Engelstaedter J."/>
            <person name="Barnes A.C."/>
        </authorList>
    </citation>
    <scope>NUCLEOTIDE SEQUENCE [LARGE SCALE GENOMIC DNA]</scope>
    <source>
        <strain evidence="5 7">AS-16-0540-1</strain>
    </source>
</reference>
<dbReference type="Pfam" id="PF13036">
    <property type="entry name" value="LpoB"/>
    <property type="match status" value="1"/>
</dbReference>
<organism evidence="4 6">
    <name type="scientific">Photobacterium damsela subsp. piscicida</name>
    <name type="common">Pasteurella piscicida</name>
    <dbReference type="NCBI Taxonomy" id="38294"/>
    <lineage>
        <taxon>Bacteria</taxon>
        <taxon>Pseudomonadati</taxon>
        <taxon>Pseudomonadota</taxon>
        <taxon>Gammaproteobacteria</taxon>
        <taxon>Vibrionales</taxon>
        <taxon>Vibrionaceae</taxon>
        <taxon>Photobacterium</taxon>
    </lineage>
</organism>
<evidence type="ECO:0000313" key="4">
    <source>
        <dbReference type="EMBL" id="BAX52722.1"/>
    </source>
</evidence>
<evidence type="ECO:0000256" key="2">
    <source>
        <dbReference type="SAM" id="MobiDB-lite"/>
    </source>
</evidence>
<gene>
    <name evidence="5" type="primary">lpoB</name>
    <name evidence="5" type="ORF">IC627_08985</name>
    <name evidence="4" type="ORF">PDPUS_1_01348</name>
</gene>
<keyword evidence="3" id="KW-0732">Signal</keyword>
<reference evidence="4" key="1">
    <citation type="journal article" date="2017" name="Genome Announc.">
        <title>Whole-Genome Sequence of Photobacterium damselae subsp. piscicida Strain 91-197, Isolated from Hybrid Striped Bass (Morone sp.) in the United States.</title>
        <authorList>
            <person name="Teru Y."/>
            <person name="Hikima J."/>
            <person name="Kono T."/>
            <person name="Sakai M."/>
            <person name="Takano T."/>
            <person name="Hawke J.P."/>
            <person name="Takeyama H."/>
            <person name="Aoki T."/>
        </authorList>
    </citation>
    <scope>NUCLEOTIDE SEQUENCE</scope>
    <source>
        <strain evidence="4">91-197</strain>
    </source>
</reference>
<evidence type="ECO:0000313" key="5">
    <source>
        <dbReference type="EMBL" id="QOD55492.1"/>
    </source>
</evidence>
<dbReference type="GO" id="GO:0031241">
    <property type="term" value="C:periplasmic side of cell outer membrane"/>
    <property type="evidence" value="ECO:0007669"/>
    <property type="project" value="TreeGrafter"/>
</dbReference>
<evidence type="ECO:0000256" key="1">
    <source>
        <dbReference type="NCBIfam" id="TIGR02722"/>
    </source>
</evidence>
<dbReference type="PANTHER" id="PTHR40593">
    <property type="entry name" value="PENICILLIN-BINDING PROTEIN ACTIVATOR LPOB"/>
    <property type="match status" value="1"/>
</dbReference>
<proteinExistence type="predicted"/>
<reference evidence="6" key="2">
    <citation type="submission" date="2017-05" db="EMBL/GenBank/DDBJ databases">
        <title>Whole genome sequence of fish pathogenic bacteria, Photobacterium damselae subsp. piscicida, strain 91-197, isolated from hybrid striped bass (Morone sp.) in USA.</title>
        <authorList>
            <person name="Teru Y."/>
            <person name="Hikima J."/>
            <person name="Kono T."/>
            <person name="Sakai M."/>
            <person name="Takano T."/>
            <person name="Hawke J.P."/>
            <person name="Takeyama H."/>
            <person name="Aoki T."/>
        </authorList>
    </citation>
    <scope>NUCLEOTIDE SEQUENCE [LARGE SCALE GENOMIC DNA]</scope>
    <source>
        <strain evidence="6">91-197</strain>
    </source>
</reference>
<dbReference type="PROSITE" id="PS51257">
    <property type="entry name" value="PROKAR_LIPOPROTEIN"/>
    <property type="match status" value="1"/>
</dbReference>
<dbReference type="InterPro" id="IPR014094">
    <property type="entry name" value="LpoB"/>
</dbReference>
<dbReference type="Proteomes" id="UP000516656">
    <property type="component" value="Chromosome 1"/>
</dbReference>
<feature type="region of interest" description="Disordered" evidence="2">
    <location>
        <begin position="36"/>
        <end position="65"/>
    </location>
</feature>
<dbReference type="AlphaFoldDB" id="A0A1Q9H4R7"/>
<name>A0A1Q9H4R7_PHODP</name>
<dbReference type="PANTHER" id="PTHR40593:SF1">
    <property type="entry name" value="PENICILLIN-BINDING PROTEIN ACTIVATOR LPOB"/>
    <property type="match status" value="1"/>
</dbReference>
<dbReference type="GO" id="GO:0009252">
    <property type="term" value="P:peptidoglycan biosynthetic process"/>
    <property type="evidence" value="ECO:0007669"/>
    <property type="project" value="TreeGrafter"/>
</dbReference>
<dbReference type="GO" id="GO:0030234">
    <property type="term" value="F:enzyme regulator activity"/>
    <property type="evidence" value="ECO:0007669"/>
    <property type="project" value="TreeGrafter"/>
</dbReference>
<dbReference type="Proteomes" id="UP000218676">
    <property type="component" value="Chromosome 1"/>
</dbReference>
<protein>
    <recommendedName>
        <fullName evidence="1">Penicillin-binding protein activator LpoB</fullName>
    </recommendedName>
</protein>
<accession>A0A1Q9H4R7</accession>
<feature type="chain" id="PRO_5011397476" description="Penicillin-binding protein activator LpoB" evidence="3">
    <location>
        <begin position="23"/>
        <end position="219"/>
    </location>
</feature>
<sequence>MKKHLVAAVGMSALLLGGCAQQVDYGNISDVWNKPETNVPVKPQPKPDTTTPVKPQPKPQPPQQKTDLNEVAENLTENMLASAAVKKITSGAEPVLFVSSMQNKTTSHVNSKQLLNTVKETVDDSGKFASVDSSRVKEVRQQLNFSSDDQLVNQSTAIQFGNMVGAQYMLYGNVSNTNKQVDGQSMPFYRMTMRLMDLKSGLIEWSDKADAPNTNPQGW</sequence>
<feature type="signal peptide" evidence="3">
    <location>
        <begin position="1"/>
        <end position="22"/>
    </location>
</feature>
<dbReference type="NCBIfam" id="TIGR02722">
    <property type="entry name" value="lp"/>
    <property type="match status" value="1"/>
</dbReference>
<dbReference type="RefSeq" id="WP_044175410.1">
    <property type="nucleotide sequence ID" value="NZ_AP018045.1"/>
</dbReference>
<dbReference type="EMBL" id="AP018045">
    <property type="protein sequence ID" value="BAX52722.1"/>
    <property type="molecule type" value="Genomic_DNA"/>
</dbReference>
<dbReference type="Gene3D" id="3.40.50.10610">
    <property type="entry name" value="ABC-type transport auxiliary lipoprotein component"/>
    <property type="match status" value="1"/>
</dbReference>
<evidence type="ECO:0000313" key="7">
    <source>
        <dbReference type="Proteomes" id="UP000516656"/>
    </source>
</evidence>
<evidence type="ECO:0000256" key="3">
    <source>
        <dbReference type="SAM" id="SignalP"/>
    </source>
</evidence>